<organism evidence="11 12">
    <name type="scientific">Verticillium nonalfalfae</name>
    <dbReference type="NCBI Taxonomy" id="1051616"/>
    <lineage>
        <taxon>Eukaryota</taxon>
        <taxon>Fungi</taxon>
        <taxon>Dikarya</taxon>
        <taxon>Ascomycota</taxon>
        <taxon>Pezizomycotina</taxon>
        <taxon>Sordariomycetes</taxon>
        <taxon>Hypocreomycetidae</taxon>
        <taxon>Glomerellales</taxon>
        <taxon>Plectosphaerellaceae</taxon>
        <taxon>Verticillium</taxon>
    </lineage>
</organism>
<evidence type="ECO:0000313" key="11">
    <source>
        <dbReference type="EMBL" id="RNJ57518.1"/>
    </source>
</evidence>
<dbReference type="InterPro" id="IPR000909">
    <property type="entry name" value="PLipase_C_PInositol-sp_X_dom"/>
</dbReference>
<dbReference type="Pfam" id="PF23617">
    <property type="entry name" value="EF-hand_15"/>
    <property type="match status" value="1"/>
</dbReference>
<dbReference type="CDD" id="cd08598">
    <property type="entry name" value="PI-PLC1c_yeast"/>
    <property type="match status" value="1"/>
</dbReference>
<dbReference type="Gene3D" id="3.20.20.190">
    <property type="entry name" value="Phosphatidylinositol (PI) phosphodiesterase"/>
    <property type="match status" value="2"/>
</dbReference>
<dbReference type="Pfam" id="PF00387">
    <property type="entry name" value="PI-PLC-Y"/>
    <property type="match status" value="1"/>
</dbReference>
<dbReference type="SMART" id="SM00149">
    <property type="entry name" value="PLCYc"/>
    <property type="match status" value="1"/>
</dbReference>
<feature type="domain" description="C2" evidence="9">
    <location>
        <begin position="486"/>
        <end position="628"/>
    </location>
</feature>
<feature type="region of interest" description="Disordered" evidence="8">
    <location>
        <begin position="338"/>
        <end position="369"/>
    </location>
</feature>
<dbReference type="FunFam" id="3.20.20.190:FF:000039">
    <property type="entry name" value="Phosphoinositide phospholipase C"/>
    <property type="match status" value="1"/>
</dbReference>
<dbReference type="GO" id="GO:0051209">
    <property type="term" value="P:release of sequestered calcium ion into cytosol"/>
    <property type="evidence" value="ECO:0007669"/>
    <property type="project" value="TreeGrafter"/>
</dbReference>
<evidence type="ECO:0000256" key="2">
    <source>
        <dbReference type="ARBA" id="ARBA00022801"/>
    </source>
</evidence>
<dbReference type="STRING" id="1051616.A0A3M9YD67"/>
<keyword evidence="12" id="KW-1185">Reference proteome</keyword>
<reference evidence="11 12" key="1">
    <citation type="submission" date="2018-10" db="EMBL/GenBank/DDBJ databases">
        <title>Genome sequence of Verticillium nonalfalfae VnAa140.</title>
        <authorList>
            <person name="Stajich J.E."/>
            <person name="Kasson M.T."/>
        </authorList>
    </citation>
    <scope>NUCLEOTIDE SEQUENCE [LARGE SCALE GENOMIC DNA]</scope>
    <source>
        <strain evidence="11 12">VnAa140</strain>
    </source>
</reference>
<feature type="compositionally biased region" description="Polar residues" evidence="8">
    <location>
        <begin position="219"/>
        <end position="241"/>
    </location>
</feature>
<dbReference type="PANTHER" id="PTHR10336">
    <property type="entry name" value="PHOSPHOINOSITIDE-SPECIFIC PHOSPHOLIPASE C FAMILY PROTEIN"/>
    <property type="match status" value="1"/>
</dbReference>
<evidence type="ECO:0000256" key="5">
    <source>
        <dbReference type="ARBA" id="ARBA00023224"/>
    </source>
</evidence>
<sequence length="647" mass="71203">MVADQKTAPSLGGTQVGGGASETQRIVKTLNDPIKKHLRSVFNSTAGADGRWQQEEIASFLKNVQGDAHDTDAPPKQPGIASTDGLSYDEFLAYMTSASSAVTAPPKDQDLSWPLHSYFISSSHNTYLTGNQLYSESSTDAYKNVLLRGCRCIEIDVWDGDDSDSESSISSDEEGTAPAASAPKKKESRLQRLKDKVPNPLARKLKRLSLTGSEAAAKPSSSETKTPAASSEPATLKKTPSPQLAIVEPRVLHGYTLTKEVSFRDVCVTIRDYAFKTTDTPLIASLEVHCSAEQQSIMVKIMKEVWAELLVPTPDAEATQLPQPGQLRNKIIVKVKYAPPGSSPGRDTPDQDDETPADGKKAKPSKITQELSDLGFNSRGVSFKSLDQPEAAMPTHIFSLAEKKVIDVHEENSKALFAHNQNYMMRAYPSGMRIRSSNLDPAPFWRKGIQIVALNWQRWDEGMMLNEGMFAGTHGYVLKPEGYRGSKGVTHVENVVPASQIIRKTLDLQIDILAAQNIPLPPGDDDAKGFKPYVKVELHIEGPEEHIADDGQEREGEYKERTQTLRGRDPDFGGEALKFTGITGVVEELAFVRFTVRDDEFGRDDLSAWACVRLNRLRGGYRFVHLSDCEGHLTEGVLLVRVTKLLR</sequence>
<name>A0A3M9YD67_9PEZI</name>
<dbReference type="InterPro" id="IPR000008">
    <property type="entry name" value="C2_dom"/>
</dbReference>
<evidence type="ECO:0000259" key="10">
    <source>
        <dbReference type="PROSITE" id="PS50008"/>
    </source>
</evidence>
<dbReference type="GO" id="GO:0016042">
    <property type="term" value="P:lipid catabolic process"/>
    <property type="evidence" value="ECO:0007669"/>
    <property type="project" value="UniProtKB-KW"/>
</dbReference>
<comment type="function">
    <text evidence="6">The production of the second messenger molecules diacylglycerol (DAG) and inositol 1,4,5-trisphosphate (IP3) is mediated by activated phosphatidylinositol-specific phospholipase C enzymes.</text>
</comment>
<keyword evidence="3 7" id="KW-0442">Lipid degradation</keyword>
<dbReference type="SMART" id="SM00239">
    <property type="entry name" value="C2"/>
    <property type="match status" value="1"/>
</dbReference>
<feature type="domain" description="PI-PLC Y-box" evidence="10">
    <location>
        <begin position="371"/>
        <end position="484"/>
    </location>
</feature>
<dbReference type="InterPro" id="IPR035892">
    <property type="entry name" value="C2_domain_sf"/>
</dbReference>
<evidence type="ECO:0000313" key="12">
    <source>
        <dbReference type="Proteomes" id="UP000267145"/>
    </source>
</evidence>
<dbReference type="PROSITE" id="PS50008">
    <property type="entry name" value="PIPLC_Y_DOMAIN"/>
    <property type="match status" value="1"/>
</dbReference>
<dbReference type="Pfam" id="PF00388">
    <property type="entry name" value="PI-PLC-X"/>
    <property type="match status" value="1"/>
</dbReference>
<dbReference type="PROSITE" id="PS50004">
    <property type="entry name" value="C2"/>
    <property type="match status" value="1"/>
</dbReference>
<keyword evidence="5" id="KW-0807">Transducer</keyword>
<dbReference type="FunFam" id="3.20.20.190:FF:000060">
    <property type="entry name" value="Phosphoinositide phospholipase C"/>
    <property type="match status" value="1"/>
</dbReference>
<dbReference type="InterPro" id="IPR001192">
    <property type="entry name" value="PI-PLC_fam"/>
</dbReference>
<dbReference type="EC" id="3.1.4.11" evidence="7"/>
<dbReference type="GO" id="GO:0004435">
    <property type="term" value="F:phosphatidylinositol-4,5-bisphosphate phospholipase C activity"/>
    <property type="evidence" value="ECO:0007669"/>
    <property type="project" value="UniProtKB-EC"/>
</dbReference>
<dbReference type="AlphaFoldDB" id="A0A3M9YD67"/>
<dbReference type="PRINTS" id="PR00390">
    <property type="entry name" value="PHPHLIPASEC"/>
</dbReference>
<dbReference type="RefSeq" id="XP_028495676.1">
    <property type="nucleotide sequence ID" value="XM_028640011.1"/>
</dbReference>
<keyword evidence="2 7" id="KW-0378">Hydrolase</keyword>
<dbReference type="GeneID" id="39609555"/>
<dbReference type="SMART" id="SM00148">
    <property type="entry name" value="PLCXc"/>
    <property type="match status" value="1"/>
</dbReference>
<dbReference type="CDD" id="cd00275">
    <property type="entry name" value="C2_PLC_like"/>
    <property type="match status" value="1"/>
</dbReference>
<feature type="region of interest" description="Disordered" evidence="8">
    <location>
        <begin position="212"/>
        <end position="241"/>
    </location>
</feature>
<feature type="compositionally biased region" description="Acidic residues" evidence="8">
    <location>
        <begin position="161"/>
        <end position="175"/>
    </location>
</feature>
<keyword evidence="4 7" id="KW-0443">Lipid metabolism</keyword>
<evidence type="ECO:0000259" key="9">
    <source>
        <dbReference type="PROSITE" id="PS50004"/>
    </source>
</evidence>
<proteinExistence type="predicted"/>
<dbReference type="InterPro" id="IPR017946">
    <property type="entry name" value="PLC-like_Pdiesterase_TIM-brl"/>
</dbReference>
<dbReference type="PANTHER" id="PTHR10336:SF82">
    <property type="entry name" value="PHOSPHOINOSITIDE PHOSPHOLIPASE C"/>
    <property type="match status" value="1"/>
</dbReference>
<dbReference type="InterPro" id="IPR001711">
    <property type="entry name" value="PLipase_C_Pinositol-sp_Y"/>
</dbReference>
<evidence type="ECO:0000256" key="4">
    <source>
        <dbReference type="ARBA" id="ARBA00023098"/>
    </source>
</evidence>
<accession>A0A3M9YD67</accession>
<dbReference type="SUPFAM" id="SSF51695">
    <property type="entry name" value="PLC-like phosphodiesterases"/>
    <property type="match status" value="1"/>
</dbReference>
<feature type="region of interest" description="Disordered" evidence="8">
    <location>
        <begin position="1"/>
        <end position="22"/>
    </location>
</feature>
<dbReference type="Proteomes" id="UP000267145">
    <property type="component" value="Unassembled WGS sequence"/>
</dbReference>
<feature type="region of interest" description="Disordered" evidence="8">
    <location>
        <begin position="161"/>
        <end position="196"/>
    </location>
</feature>
<dbReference type="PROSITE" id="PS50007">
    <property type="entry name" value="PIPLC_X_DOMAIN"/>
    <property type="match status" value="1"/>
</dbReference>
<dbReference type="SUPFAM" id="SSF49562">
    <property type="entry name" value="C2 domain (Calcium/lipid-binding domain, CaLB)"/>
    <property type="match status" value="1"/>
</dbReference>
<evidence type="ECO:0000256" key="1">
    <source>
        <dbReference type="ARBA" id="ARBA00001195"/>
    </source>
</evidence>
<comment type="caution">
    <text evidence="11">The sequence shown here is derived from an EMBL/GenBank/DDBJ whole genome shotgun (WGS) entry which is preliminary data.</text>
</comment>
<comment type="catalytic activity">
    <reaction evidence="1 7">
        <text>a 1,2-diacyl-sn-glycero-3-phospho-(1D-myo-inositol-4,5-bisphosphate) + H2O = 1D-myo-inositol 1,4,5-trisphosphate + a 1,2-diacyl-sn-glycerol + H(+)</text>
        <dbReference type="Rhea" id="RHEA:33179"/>
        <dbReference type="ChEBI" id="CHEBI:15377"/>
        <dbReference type="ChEBI" id="CHEBI:15378"/>
        <dbReference type="ChEBI" id="CHEBI:17815"/>
        <dbReference type="ChEBI" id="CHEBI:58456"/>
        <dbReference type="ChEBI" id="CHEBI:203600"/>
        <dbReference type="EC" id="3.1.4.11"/>
    </reaction>
</comment>
<evidence type="ECO:0000256" key="3">
    <source>
        <dbReference type="ARBA" id="ARBA00022963"/>
    </source>
</evidence>
<dbReference type="GO" id="GO:0048015">
    <property type="term" value="P:phosphatidylinositol-mediated signaling"/>
    <property type="evidence" value="ECO:0007669"/>
    <property type="project" value="TreeGrafter"/>
</dbReference>
<dbReference type="EMBL" id="RBVV01000039">
    <property type="protein sequence ID" value="RNJ57518.1"/>
    <property type="molecule type" value="Genomic_DNA"/>
</dbReference>
<protein>
    <recommendedName>
        <fullName evidence="7">Phosphoinositide phospholipase C</fullName>
        <ecNumber evidence="7">3.1.4.11</ecNumber>
    </recommendedName>
</protein>
<gene>
    <name evidence="11" type="ORF">D7B24_005866</name>
</gene>
<evidence type="ECO:0000256" key="6">
    <source>
        <dbReference type="ARBA" id="ARBA00059664"/>
    </source>
</evidence>
<evidence type="ECO:0000256" key="8">
    <source>
        <dbReference type="SAM" id="MobiDB-lite"/>
    </source>
</evidence>
<feature type="compositionally biased region" description="Basic and acidic residues" evidence="8">
    <location>
        <begin position="184"/>
        <end position="196"/>
    </location>
</feature>
<dbReference type="Gene3D" id="2.60.40.150">
    <property type="entry name" value="C2 domain"/>
    <property type="match status" value="1"/>
</dbReference>
<dbReference type="InterPro" id="IPR056584">
    <property type="entry name" value="EF-hand_15"/>
</dbReference>
<evidence type="ECO:0000256" key="7">
    <source>
        <dbReference type="RuleBase" id="RU361133"/>
    </source>
</evidence>